<dbReference type="Proteomes" id="UP001153954">
    <property type="component" value="Unassembled WGS sequence"/>
</dbReference>
<dbReference type="AlphaFoldDB" id="A0AAU9UQV5"/>
<reference evidence="2" key="1">
    <citation type="submission" date="2022-03" db="EMBL/GenBank/DDBJ databases">
        <authorList>
            <person name="Tunstrom K."/>
        </authorList>
    </citation>
    <scope>NUCLEOTIDE SEQUENCE</scope>
</reference>
<protein>
    <submittedName>
        <fullName evidence="2">Uncharacterized protein</fullName>
    </submittedName>
</protein>
<keyword evidence="1" id="KW-0472">Membrane</keyword>
<name>A0AAU9UQV5_EUPED</name>
<sequence>MSSSDSDNEIPKKKECPQNVLEKMSEDDINGLIEKINSFETKNEQDIYLQSRIELFIPKDTSKRTDGPAKAKPKTVSCKDFVKIGMENRKICKSAFLSLYGVRGVMLFLANIALKFMTL</sequence>
<comment type="caution">
    <text evidence="2">The sequence shown here is derived from an EMBL/GenBank/DDBJ whole genome shotgun (WGS) entry which is preliminary data.</text>
</comment>
<evidence type="ECO:0000256" key="1">
    <source>
        <dbReference type="SAM" id="Phobius"/>
    </source>
</evidence>
<dbReference type="EMBL" id="CAKOGL010000023">
    <property type="protein sequence ID" value="CAH2101366.1"/>
    <property type="molecule type" value="Genomic_DNA"/>
</dbReference>
<organism evidence="2 3">
    <name type="scientific">Euphydryas editha</name>
    <name type="common">Edith's checkerspot</name>
    <dbReference type="NCBI Taxonomy" id="104508"/>
    <lineage>
        <taxon>Eukaryota</taxon>
        <taxon>Metazoa</taxon>
        <taxon>Ecdysozoa</taxon>
        <taxon>Arthropoda</taxon>
        <taxon>Hexapoda</taxon>
        <taxon>Insecta</taxon>
        <taxon>Pterygota</taxon>
        <taxon>Neoptera</taxon>
        <taxon>Endopterygota</taxon>
        <taxon>Lepidoptera</taxon>
        <taxon>Glossata</taxon>
        <taxon>Ditrysia</taxon>
        <taxon>Papilionoidea</taxon>
        <taxon>Nymphalidae</taxon>
        <taxon>Nymphalinae</taxon>
        <taxon>Euphydryas</taxon>
    </lineage>
</organism>
<keyword evidence="1" id="KW-1133">Transmembrane helix</keyword>
<keyword evidence="1" id="KW-0812">Transmembrane</keyword>
<gene>
    <name evidence="2" type="ORF">EEDITHA_LOCUS16130</name>
</gene>
<evidence type="ECO:0000313" key="3">
    <source>
        <dbReference type="Proteomes" id="UP001153954"/>
    </source>
</evidence>
<keyword evidence="3" id="KW-1185">Reference proteome</keyword>
<accession>A0AAU9UQV5</accession>
<evidence type="ECO:0000313" key="2">
    <source>
        <dbReference type="EMBL" id="CAH2101366.1"/>
    </source>
</evidence>
<feature type="transmembrane region" description="Helical" evidence="1">
    <location>
        <begin position="95"/>
        <end position="114"/>
    </location>
</feature>
<proteinExistence type="predicted"/>